<dbReference type="RefSeq" id="WP_116721365.1">
    <property type="nucleotide sequence ID" value="NZ_CP011524.1"/>
</dbReference>
<dbReference type="AlphaFoldDB" id="A0A2U1CFK2"/>
<dbReference type="CDD" id="cd00093">
    <property type="entry name" value="HTH_XRE"/>
    <property type="match status" value="1"/>
</dbReference>
<dbReference type="SMART" id="SM00530">
    <property type="entry name" value="HTH_XRE"/>
    <property type="match status" value="1"/>
</dbReference>
<protein>
    <submittedName>
        <fullName evidence="2">DNA-binding XRE family transcriptional regulator</fullName>
    </submittedName>
</protein>
<feature type="domain" description="HTH cro/C1-type" evidence="1">
    <location>
        <begin position="5"/>
        <end position="59"/>
    </location>
</feature>
<gene>
    <name evidence="2" type="ORF">C7373_101111</name>
</gene>
<dbReference type="GeneID" id="93228149"/>
<dbReference type="GO" id="GO:0003677">
    <property type="term" value="F:DNA binding"/>
    <property type="evidence" value="ECO:0007669"/>
    <property type="project" value="UniProtKB-KW"/>
</dbReference>
<proteinExistence type="predicted"/>
<dbReference type="InterPro" id="IPR001387">
    <property type="entry name" value="Cro/C1-type_HTH"/>
</dbReference>
<evidence type="ECO:0000313" key="3">
    <source>
        <dbReference type="Proteomes" id="UP000245778"/>
    </source>
</evidence>
<evidence type="ECO:0000259" key="1">
    <source>
        <dbReference type="PROSITE" id="PS50943"/>
    </source>
</evidence>
<comment type="caution">
    <text evidence="2">The sequence shown here is derived from an EMBL/GenBank/DDBJ whole genome shotgun (WGS) entry which is preliminary data.</text>
</comment>
<dbReference type="OrthoDB" id="2735991at2"/>
<dbReference type="InterPro" id="IPR010982">
    <property type="entry name" value="Lambda_DNA-bd_dom_sf"/>
</dbReference>
<evidence type="ECO:0000313" key="2">
    <source>
        <dbReference type="EMBL" id="PVY59597.1"/>
    </source>
</evidence>
<sequence>MNDRVKELRAALSLTSEAFGARLGVTKAAISKIENGSRSVTDQMVLSICREFNVNEAWLRSGQGSMFRQDSQSVLDRMADEYSLTRRERAVISAFLELDSTDRAAVMRYVDNLVDKLAPTSATVDDATAAGIAAMQDYARMVAEEKEAEERSSTSAG</sequence>
<name>A0A2U1CFK2_9FIRM</name>
<dbReference type="SUPFAM" id="SSF47413">
    <property type="entry name" value="lambda repressor-like DNA-binding domains"/>
    <property type="match status" value="1"/>
</dbReference>
<dbReference type="Proteomes" id="UP000245778">
    <property type="component" value="Unassembled WGS sequence"/>
</dbReference>
<dbReference type="Gene3D" id="1.10.260.40">
    <property type="entry name" value="lambda repressor-like DNA-binding domains"/>
    <property type="match status" value="1"/>
</dbReference>
<reference evidence="2 3" key="1">
    <citation type="submission" date="2018-04" db="EMBL/GenBank/DDBJ databases">
        <title>Genomic Encyclopedia of Type Strains, Phase IV (KMG-IV): sequencing the most valuable type-strain genomes for metagenomic binning, comparative biology and taxonomic classification.</title>
        <authorList>
            <person name="Goeker M."/>
        </authorList>
    </citation>
    <scope>NUCLEOTIDE SEQUENCE [LARGE SCALE GENOMIC DNA]</scope>
    <source>
        <strain evidence="2 3">DSM 26588</strain>
    </source>
</reference>
<dbReference type="Pfam" id="PF01381">
    <property type="entry name" value="HTH_3"/>
    <property type="match status" value="1"/>
</dbReference>
<organism evidence="2 3">
    <name type="scientific">Intestinimonas butyriciproducens</name>
    <dbReference type="NCBI Taxonomy" id="1297617"/>
    <lineage>
        <taxon>Bacteria</taxon>
        <taxon>Bacillati</taxon>
        <taxon>Bacillota</taxon>
        <taxon>Clostridia</taxon>
        <taxon>Eubacteriales</taxon>
        <taxon>Intestinimonas</taxon>
    </lineage>
</organism>
<dbReference type="EMBL" id="QEKK01000001">
    <property type="protein sequence ID" value="PVY59597.1"/>
    <property type="molecule type" value="Genomic_DNA"/>
</dbReference>
<keyword evidence="2" id="KW-0238">DNA-binding</keyword>
<accession>A0A2U1CFK2</accession>
<dbReference type="PROSITE" id="PS50943">
    <property type="entry name" value="HTH_CROC1"/>
    <property type="match status" value="1"/>
</dbReference>